<dbReference type="SMART" id="SM00823">
    <property type="entry name" value="PKS_PP"/>
    <property type="match status" value="2"/>
</dbReference>
<dbReference type="SUPFAM" id="SSF47336">
    <property type="entry name" value="ACP-like"/>
    <property type="match status" value="2"/>
</dbReference>
<feature type="domain" description="Carrier" evidence="8">
    <location>
        <begin position="2476"/>
        <end position="2550"/>
    </location>
</feature>
<dbReference type="GO" id="GO:0003824">
    <property type="term" value="F:catalytic activity"/>
    <property type="evidence" value="ECO:0007669"/>
    <property type="project" value="InterPro"/>
</dbReference>
<keyword evidence="6" id="KW-0045">Antibiotic biosynthesis</keyword>
<dbReference type="GO" id="GO:0008610">
    <property type="term" value="P:lipid biosynthetic process"/>
    <property type="evidence" value="ECO:0007669"/>
    <property type="project" value="UniProtKB-ARBA"/>
</dbReference>
<dbReference type="FunFam" id="2.30.38.10:FF:000001">
    <property type="entry name" value="Non-ribosomal peptide synthetase PvdI"/>
    <property type="match status" value="1"/>
</dbReference>
<dbReference type="FunFam" id="3.30.300.30:FF:000010">
    <property type="entry name" value="Enterobactin synthetase component F"/>
    <property type="match status" value="1"/>
</dbReference>
<dbReference type="Pfam" id="PF00550">
    <property type="entry name" value="PP-binding"/>
    <property type="match status" value="2"/>
</dbReference>
<dbReference type="GO" id="GO:0005737">
    <property type="term" value="C:cytoplasm"/>
    <property type="evidence" value="ECO:0007669"/>
    <property type="project" value="TreeGrafter"/>
</dbReference>
<dbReference type="Gene3D" id="3.30.559.10">
    <property type="entry name" value="Chloramphenicol acetyltransferase-like domain"/>
    <property type="match status" value="4"/>
</dbReference>
<dbReference type="InterPro" id="IPR025110">
    <property type="entry name" value="AMP-bd_C"/>
</dbReference>
<comment type="similarity">
    <text evidence="2">Belongs to the ATP-dependent AMP-binding enzyme family.</text>
</comment>
<dbReference type="Pfam" id="PF00501">
    <property type="entry name" value="AMP-binding"/>
    <property type="match status" value="2"/>
</dbReference>
<dbReference type="InterPro" id="IPR000873">
    <property type="entry name" value="AMP-dep_synth/lig_dom"/>
</dbReference>
<dbReference type="Gene3D" id="3.30.300.30">
    <property type="match status" value="2"/>
</dbReference>
<proteinExistence type="inferred from homology"/>
<dbReference type="InterPro" id="IPR023213">
    <property type="entry name" value="CAT-like_dom_sf"/>
</dbReference>
<dbReference type="PROSITE" id="PS00012">
    <property type="entry name" value="PHOSPHOPANTETHEINE"/>
    <property type="match status" value="2"/>
</dbReference>
<sequence>MTVADHTGAVAALVTSEGVLDPALFGTAVRRALAELHAVTGLPAPGDVELVDLGGEPDPRGAAEGWVGGRRPGANGGPVDQALLHLGDGRYGWYQRYPAGRLDRHGVELVTARAAEIYSGLLGGDAGEQLRAPVPAGPTGPGADSARRHWTQELREAPRPASLSTTYDADRTGRVTADAPLDAGETAAVRAASRAAGVGWPVWLAAAVAGYLHRRGAGTDVLTGLQMAGRTERGDLRDPGPLARVLPLRVTVRPEHTVAAVVRRVADATRRARRHQRHPVADVGPYGVLVEAVPAGPPARFGPVAATVRHLGTGQPAQLVVRVVEDPVDGCLRVFLDGDAAHFDAAGLGVHLAALRRALAADPRLPVGRVDLVGEPVRRRLAEWNDTAAALVPATVPGLFEAAADRDPRALAVVADETRLTYRDLDERANRLAHHLLAQGAGPGRLVALALPRTAETVVALLAIAKAGAAYLPVDPAYPAARVAGMLADARPALLLAGGELADRHPGHRAVRLDDPAVRAEVDARPDRRPTDDDRSVRLLPAHPAYVIYTSGSTGRPKGVVVAHRSVVNLLGWARRDIGDPALRRVLASTSLSFDVSVFEVVVPLLAGHTVELVPDPLALIAEPAARRQVSLVSTVPSVLGHLIAHGGLDLHPDTLLLAGEALPVQVARAVRERFPDARLGNVYGPTEATVYATAWYTDGPVDGPPPIGRPLPNTRAYVLDGALQPVPPGTAGELYLAGHGVADGYLGNPVLTAERFPADPFGPPGSRLYRTGDLARWDADGVLHYLGRTDHQVKVRGFRIEPGDVEATLTEHPSVTGAAVVAREDRPGDRKLVAYVTGGVDGAAVRAWAAARMPDHLVPAAVVVLDRLPTTPNGKLDRSALPAPDFAAAANPTTGAGSTAGQTANDPVAGNDPTAVGAAPPGGPRDADRQDTTGAPTPAGEPGDDAATVLAGVFADVLGLPSVDHRASLFDIGGDSIIAIQLVSRARRAGLSFTPQDVFEHPTVEGLAAICGRVDDGPAEIADDGVGRVPLTPIMEWFRQRGGPGDGFSQSVGLQVPADLGHDRLVSAVRTVLEHHDALRLTLTRRGGGATGARVARWTLDVRPRGSVDAASCVRRVDVADLDERELAAVVGREAEAARRQLAPTDGVMLRLVWLDAGRQRPGRLLVVAHHLVVDGVAWRVLVPDLVAAWTAARDGTTAALPPVGTSYRRWAQLLSEEARRPEREDEVDVWLDQLAEDDPTLGADRLDATRDVTRTSRMFAMRLPAEQTELLLTRAPALFHCGPDEVLMTGLALAVARWRRERGRGAASSVLLDIEGHGREPVVPGVDLSRTVGWFTSIYPVRLDPGAPDWDEVRHGGPAVGNAIRRVRQLTRSLPDKGVGFGLLRYLNPHTSTVLAEAGRPQIGFNYLGRFAAVGGEGADTGWGAAKEFDGLGGASDPDAPLPHELEIGMVAQEGPTGTQLTASLMFAGELFGEEEIGELATRWAEALAGLAAHTARPGSGDTAPADLDLSLTPLTPEELDLVVAAVPDPVDLLPVAPLQEGMLFHARYDEDAPDVYSVQLILDVEGPFEVARLRRAADDLLRRHPNLRAGFLHEGLTRPVQVIPRGGHPSVDETDLRGLDPDAREEESRRLLAADRARRFDLTRPPLVRISVHRLTDDRHRISLLCHHIVADGWSTPLLIRDLLGYYTGGAAARDLPPLTPYREYVTWLAGQDVAAAATAWRDAFAGFTTPTLLAPGSDGTGPVPVGEAAVDLPDALSAGLAQAARHCGVTLNTVVQAAWGLTLSAVTGGADVAFGATVSVRPPELDDVEAIVGLAMNVVPVRVRCAAGWTLREVVARLRADLTALMPHQHLGLRAIHRAVGHHALFDTVFAFENYPMDTGSFEPAGSDLRVVGLASHDGSHYPVTLRVYARGGRVQLRLDHRPDVVDDERAGRLLAALRRVFEALVSDVDTPVGRLRLTGPGRDDLPSGWNDTAAPLPTAGPDELVAAVAAASPDAVAVVDGDTTLTYHELDSRADRLAGALVAAGVTPGDLVAVALPRGAALVVSLLATLRAGAAYLPVDTGYPPARLAAILSDARPACLIAADDTALPEFTGPRLRPDASGAAAPGVPAAAGRPAYVMYTSGTTGVPRGVVVPGSAVVALALDRRFDTAAHRRVLLHSPVTFDAATYELWVPLLRGGTVVVAPPGDVDVATIGRLVAEHRVTALWLTAGLFRLVAGEAPEALTGVVEVWTGGEVVPTDAVARVRAAVPGITVVDGYGPTENTTFATTWPVRPGDPVDGPLPIGRPMDNTRAYVLDAALRPAGPDVPGELYLAGAGLAHGYLGDPVLTASRFTADPFGPPGGRLYRTGDLARWGADGVLHFLGRADEQVKVRGFRIEPGDVEAALREHPEVTGAAVVAREDHPGVRRLVAYVTGADIDGAALREWAATRLPEHMLPAAVVVVRRFPLTANGKLDRALLPAPGPAVGGRGGAPRTDAERVVAGLFAEVLRLDEVGVEDRFFDLGGDSISALQLASRARRAGLTLTPRQIFAHRSVAAIAAVARTVPAPAAETRDDAIGPMPLTPIMRWCHERPGPVDGFCQSVTLAVPAGLVRADLVAAVQAVLDHHDALRMRIDAAGGCEILPVGAVDAATVVDQLRVADLDTAEASTAVTVALEDARRTLVPTRGAMFRVVHAEAGDGRAGRLYLLAHHFVVDGVTWRVLSADLEAAWRAARAGDPAGAALAPVGTSLRRWAGLLAEEAQRPDRENEVDLWLEQLGGGDPLLGHRPLDPAVDVAGTAASVPVEVTPDEATALLVRLPALFHCRPDEVLATALALATAHRRRARGRNEGSALVIDSELHGREPLVDGLDLTRTAGWFTSMFPVRLDPGPVDWQQVVSGGPALESALKRVKEQMRAVPDHGIGYGLLRFLNPHTRPLLAAAGHPQVGFNYLGRFAGGEDGAGTGPEAWRPAPEAGGLGGGADPGTPLHHVLEVTAWSVEGPHGPGLTASLVYASQAVDAAEVEELARAWRQALAGLAALAGVSTGGRTPSDFPLLRLSQHDVDAITAQVPGASEVLPLAPLQEGLLFHAVSADEARGVYVVQLTLYLDGPLDAAALRRAGDGLLRQHPHLGAAFLHEGLPVPVQVIGEATRMPWREIDLSRLAPAEQEGRLADLVDAYRAARFQPTEPPMVRLLLVRLAAERHALVIGAHHILLDGWSTPLLITDLLALYHAELRGAALPPAPPYRDYLAWVARQDRAAARAAWRDVLDGLPGPTLLAEPAPDREAVLPEHVTSELSEPLSAALRARARTGGLTVNTFVQAAWALTLADATGGDDVVFGMTVAGRPPELPGVERMVGLFINTLPVRVRLRGEEDLAGLLDRIQDEQSRLSGFQYLSLGEIQRAAGVGDLFDSAVVFENFPLDPEALTEATGGLRMSGATGHDTPHFTFGLAVLPYERIAFRVTHRPDLLPAAVVERLVAAMVRALETLVDHPERRVAAVRATSLVRS</sequence>
<accession>A0A3A9ZB32</accession>
<dbReference type="NCBIfam" id="TIGR01733">
    <property type="entry name" value="AA-adenyl-dom"/>
    <property type="match status" value="2"/>
</dbReference>
<dbReference type="Pfam" id="PF00668">
    <property type="entry name" value="Condensation"/>
    <property type="match status" value="5"/>
</dbReference>
<dbReference type="FunFam" id="1.10.1200.10:FF:000005">
    <property type="entry name" value="Nonribosomal peptide synthetase 1"/>
    <property type="match status" value="1"/>
</dbReference>
<dbReference type="Pfam" id="PF13193">
    <property type="entry name" value="AMP-binding_C"/>
    <property type="match status" value="2"/>
</dbReference>
<evidence type="ECO:0000313" key="10">
    <source>
        <dbReference type="Proteomes" id="UP000281726"/>
    </source>
</evidence>
<keyword evidence="10" id="KW-1185">Reference proteome</keyword>
<dbReference type="NCBIfam" id="TIGR01720">
    <property type="entry name" value="NRPS-para261"/>
    <property type="match status" value="2"/>
</dbReference>
<dbReference type="InterPro" id="IPR010060">
    <property type="entry name" value="NRPS_synth"/>
</dbReference>
<name>A0A3A9ZB32_9ACTN</name>
<dbReference type="CDD" id="cd05930">
    <property type="entry name" value="A_NRPS"/>
    <property type="match status" value="1"/>
</dbReference>
<dbReference type="Gene3D" id="1.10.1200.10">
    <property type="entry name" value="ACP-like"/>
    <property type="match status" value="2"/>
</dbReference>
<evidence type="ECO:0000259" key="8">
    <source>
        <dbReference type="PROSITE" id="PS50075"/>
    </source>
</evidence>
<feature type="region of interest" description="Disordered" evidence="7">
    <location>
        <begin position="873"/>
        <end position="946"/>
    </location>
</feature>
<dbReference type="PANTHER" id="PTHR45527:SF1">
    <property type="entry name" value="FATTY ACID SYNTHASE"/>
    <property type="match status" value="1"/>
</dbReference>
<dbReference type="CDD" id="cd19534">
    <property type="entry name" value="E_NRPS"/>
    <property type="match status" value="1"/>
</dbReference>
<dbReference type="Proteomes" id="UP000281726">
    <property type="component" value="Unassembled WGS sequence"/>
</dbReference>
<dbReference type="GO" id="GO:0044550">
    <property type="term" value="P:secondary metabolite biosynthetic process"/>
    <property type="evidence" value="ECO:0007669"/>
    <property type="project" value="UniProtKB-ARBA"/>
</dbReference>
<comment type="cofactor">
    <cofactor evidence="1">
        <name>pantetheine 4'-phosphate</name>
        <dbReference type="ChEBI" id="CHEBI:47942"/>
    </cofactor>
</comment>
<dbReference type="InterPro" id="IPR020806">
    <property type="entry name" value="PKS_PP-bd"/>
</dbReference>
<dbReference type="InterPro" id="IPR045851">
    <property type="entry name" value="AMP-bd_C_sf"/>
</dbReference>
<dbReference type="PROSITE" id="PS50075">
    <property type="entry name" value="CARRIER"/>
    <property type="match status" value="2"/>
</dbReference>
<dbReference type="CDD" id="cd19543">
    <property type="entry name" value="DCL_NRPS"/>
    <property type="match status" value="2"/>
</dbReference>
<reference evidence="9 10" key="1">
    <citation type="journal article" date="2004" name="Syst. Appl. Microbiol.">
        <title>Cryptoendolithic actinomycetes from antarctic sandstone rock samples: Micromonospora endolithica sp. nov. and two isolates related to Micromonospora coerulea Jensen 1932.</title>
        <authorList>
            <person name="Hirsch P."/>
            <person name="Mevs U."/>
            <person name="Kroppenstedt R.M."/>
            <person name="Schumann P."/>
            <person name="Stackebrandt E."/>
        </authorList>
    </citation>
    <scope>NUCLEOTIDE SEQUENCE [LARGE SCALE GENOMIC DNA]</scope>
    <source>
        <strain evidence="9 10">JCM 12677</strain>
    </source>
</reference>
<dbReference type="Gene3D" id="2.30.38.10">
    <property type="entry name" value="Luciferase, Domain 3"/>
    <property type="match status" value="2"/>
</dbReference>
<gene>
    <name evidence="9" type="ORF">D7223_17115</name>
</gene>
<evidence type="ECO:0000256" key="7">
    <source>
        <dbReference type="SAM" id="MobiDB-lite"/>
    </source>
</evidence>
<dbReference type="Gene3D" id="3.40.50.980">
    <property type="match status" value="4"/>
</dbReference>
<dbReference type="InterPro" id="IPR009081">
    <property type="entry name" value="PP-bd_ACP"/>
</dbReference>
<dbReference type="CDD" id="cd12117">
    <property type="entry name" value="A_NRPS_Srf_like"/>
    <property type="match status" value="1"/>
</dbReference>
<evidence type="ECO:0000256" key="4">
    <source>
        <dbReference type="ARBA" id="ARBA00022553"/>
    </source>
</evidence>
<dbReference type="SUPFAM" id="SSF56801">
    <property type="entry name" value="Acetyl-CoA synthetase-like"/>
    <property type="match status" value="2"/>
</dbReference>
<evidence type="ECO:0000256" key="6">
    <source>
        <dbReference type="ARBA" id="ARBA00023194"/>
    </source>
</evidence>
<evidence type="ECO:0000313" key="9">
    <source>
        <dbReference type="EMBL" id="RKN45339.1"/>
    </source>
</evidence>
<evidence type="ECO:0000256" key="3">
    <source>
        <dbReference type="ARBA" id="ARBA00022450"/>
    </source>
</evidence>
<evidence type="ECO:0000256" key="5">
    <source>
        <dbReference type="ARBA" id="ARBA00022737"/>
    </source>
</evidence>
<comment type="caution">
    <text evidence="9">The sequence shown here is derived from an EMBL/GenBank/DDBJ whole genome shotgun (WGS) entry which is preliminary data.</text>
</comment>
<dbReference type="EMBL" id="RBAK01000006">
    <property type="protein sequence ID" value="RKN45339.1"/>
    <property type="molecule type" value="Genomic_DNA"/>
</dbReference>
<keyword evidence="4" id="KW-0597">Phosphoprotein</keyword>
<organism evidence="9 10">
    <name type="scientific">Micromonospora endolithica</name>
    <dbReference type="NCBI Taxonomy" id="230091"/>
    <lineage>
        <taxon>Bacteria</taxon>
        <taxon>Bacillati</taxon>
        <taxon>Actinomycetota</taxon>
        <taxon>Actinomycetes</taxon>
        <taxon>Micromonosporales</taxon>
        <taxon>Micromonosporaceae</taxon>
        <taxon>Micromonospora</taxon>
    </lineage>
</organism>
<feature type="domain" description="Carrier" evidence="8">
    <location>
        <begin position="942"/>
        <end position="1016"/>
    </location>
</feature>
<dbReference type="InterPro" id="IPR010071">
    <property type="entry name" value="AA_adenyl_dom"/>
</dbReference>
<dbReference type="InterPro" id="IPR006162">
    <property type="entry name" value="Ppantetheine_attach_site"/>
</dbReference>
<feature type="region of interest" description="Disordered" evidence="7">
    <location>
        <begin position="2945"/>
        <end position="2967"/>
    </location>
</feature>
<dbReference type="FunFam" id="3.40.50.12780:FF:000012">
    <property type="entry name" value="Non-ribosomal peptide synthetase"/>
    <property type="match status" value="1"/>
</dbReference>
<dbReference type="PROSITE" id="PS00455">
    <property type="entry name" value="AMP_BINDING"/>
    <property type="match status" value="2"/>
</dbReference>
<evidence type="ECO:0000256" key="2">
    <source>
        <dbReference type="ARBA" id="ARBA00006432"/>
    </source>
</evidence>
<keyword evidence="3" id="KW-0596">Phosphopantetheine</keyword>
<dbReference type="InterPro" id="IPR001242">
    <property type="entry name" value="Condensation_dom"/>
</dbReference>
<dbReference type="Gene3D" id="3.30.559.30">
    <property type="entry name" value="Nonribosomal peptide synthetase, condensation domain"/>
    <property type="match status" value="5"/>
</dbReference>
<dbReference type="PANTHER" id="PTHR45527">
    <property type="entry name" value="NONRIBOSOMAL PEPTIDE SYNTHETASE"/>
    <property type="match status" value="1"/>
</dbReference>
<protein>
    <submittedName>
        <fullName evidence="9">Amino acid adenylation domain-containing protein</fullName>
    </submittedName>
</protein>
<dbReference type="InterPro" id="IPR020845">
    <property type="entry name" value="AMP-binding_CS"/>
</dbReference>
<dbReference type="GO" id="GO:0043041">
    <property type="term" value="P:amino acid activation for nonribosomal peptide biosynthetic process"/>
    <property type="evidence" value="ECO:0007669"/>
    <property type="project" value="TreeGrafter"/>
</dbReference>
<dbReference type="SUPFAM" id="SSF52777">
    <property type="entry name" value="CoA-dependent acyltransferases"/>
    <property type="match status" value="9"/>
</dbReference>
<dbReference type="InterPro" id="IPR036736">
    <property type="entry name" value="ACP-like_sf"/>
</dbReference>
<keyword evidence="5" id="KW-0677">Repeat</keyword>
<dbReference type="FunFam" id="3.40.50.980:FF:000001">
    <property type="entry name" value="Non-ribosomal peptide synthetase"/>
    <property type="match status" value="1"/>
</dbReference>
<evidence type="ECO:0000256" key="1">
    <source>
        <dbReference type="ARBA" id="ARBA00001957"/>
    </source>
</evidence>
<dbReference type="GO" id="GO:0017000">
    <property type="term" value="P:antibiotic biosynthetic process"/>
    <property type="evidence" value="ECO:0007669"/>
    <property type="project" value="UniProtKB-KW"/>
</dbReference>
<dbReference type="GO" id="GO:0031177">
    <property type="term" value="F:phosphopantetheine binding"/>
    <property type="evidence" value="ECO:0007669"/>
    <property type="project" value="InterPro"/>
</dbReference>
<feature type="compositionally biased region" description="Low complexity" evidence="7">
    <location>
        <begin position="881"/>
        <end position="905"/>
    </location>
</feature>